<protein>
    <submittedName>
        <fullName evidence="2">Uncharacterized protein</fullName>
    </submittedName>
</protein>
<keyword evidence="1" id="KW-0812">Transmembrane</keyword>
<organism evidence="2 3">
    <name type="scientific">Vespula vulgaris</name>
    <name type="common">Yellow jacket</name>
    <name type="synonym">Wasp</name>
    <dbReference type="NCBI Taxonomy" id="7454"/>
    <lineage>
        <taxon>Eukaryota</taxon>
        <taxon>Metazoa</taxon>
        <taxon>Ecdysozoa</taxon>
        <taxon>Arthropoda</taxon>
        <taxon>Hexapoda</taxon>
        <taxon>Insecta</taxon>
        <taxon>Pterygota</taxon>
        <taxon>Neoptera</taxon>
        <taxon>Endopterygota</taxon>
        <taxon>Hymenoptera</taxon>
        <taxon>Apocrita</taxon>
        <taxon>Aculeata</taxon>
        <taxon>Vespoidea</taxon>
        <taxon>Vespidae</taxon>
        <taxon>Vespinae</taxon>
        <taxon>Vespula</taxon>
    </lineage>
</organism>
<feature type="transmembrane region" description="Helical" evidence="1">
    <location>
        <begin position="20"/>
        <end position="40"/>
    </location>
</feature>
<dbReference type="AlphaFoldDB" id="A0A834KK40"/>
<gene>
    <name evidence="2" type="ORF">HZH66_002783</name>
</gene>
<accession>A0A834KK40</accession>
<evidence type="ECO:0000256" key="1">
    <source>
        <dbReference type="SAM" id="Phobius"/>
    </source>
</evidence>
<dbReference type="EMBL" id="JACSEA010000002">
    <property type="protein sequence ID" value="KAF7408246.1"/>
    <property type="molecule type" value="Genomic_DNA"/>
</dbReference>
<reference evidence="2" key="1">
    <citation type="journal article" date="2020" name="G3 (Bethesda)">
        <title>High-Quality Assemblies for Three Invasive Social Wasps from the &lt;i&gt;Vespula&lt;/i&gt; Genus.</title>
        <authorList>
            <person name="Harrop T.W.R."/>
            <person name="Guhlin J."/>
            <person name="McLaughlin G.M."/>
            <person name="Permina E."/>
            <person name="Stockwell P."/>
            <person name="Gilligan J."/>
            <person name="Le Lec M.F."/>
            <person name="Gruber M.A.M."/>
            <person name="Quinn O."/>
            <person name="Lovegrove M."/>
            <person name="Duncan E.J."/>
            <person name="Remnant E.J."/>
            <person name="Van Eeckhoven J."/>
            <person name="Graham B."/>
            <person name="Knapp R.A."/>
            <person name="Langford K.W."/>
            <person name="Kronenberg Z."/>
            <person name="Press M.O."/>
            <person name="Eacker S.M."/>
            <person name="Wilson-Rankin E.E."/>
            <person name="Purcell J."/>
            <person name="Lester P.J."/>
            <person name="Dearden P.K."/>
        </authorList>
    </citation>
    <scope>NUCLEOTIDE SEQUENCE</scope>
    <source>
        <strain evidence="2">Marl-1</strain>
    </source>
</reference>
<evidence type="ECO:0000313" key="2">
    <source>
        <dbReference type="EMBL" id="KAF7408246.1"/>
    </source>
</evidence>
<keyword evidence="1" id="KW-1133">Transmembrane helix</keyword>
<evidence type="ECO:0000313" key="3">
    <source>
        <dbReference type="Proteomes" id="UP000614350"/>
    </source>
</evidence>
<keyword evidence="1" id="KW-0472">Membrane</keyword>
<proteinExistence type="predicted"/>
<dbReference type="Proteomes" id="UP000614350">
    <property type="component" value="Unassembled WGS sequence"/>
</dbReference>
<keyword evidence="3" id="KW-1185">Reference proteome</keyword>
<sequence>METKKSPTSNSPMMRYGKISKIVVGCLGLYFVVVGIKVKLMPYIKQQNLKEAEEYAESLYRSEFKSEFK</sequence>
<name>A0A834KK40_VESVU</name>
<comment type="caution">
    <text evidence="2">The sequence shown here is derived from an EMBL/GenBank/DDBJ whole genome shotgun (WGS) entry which is preliminary data.</text>
</comment>